<reference evidence="1 2" key="1">
    <citation type="journal article" date="2022" name="New Phytol.">
        <title>Ecological generalism drives hyperdiversity of secondary metabolite gene clusters in xylarialean endophytes.</title>
        <authorList>
            <person name="Franco M.E.E."/>
            <person name="Wisecaver J.H."/>
            <person name="Arnold A.E."/>
            <person name="Ju Y.M."/>
            <person name="Slot J.C."/>
            <person name="Ahrendt S."/>
            <person name="Moore L.P."/>
            <person name="Eastman K.E."/>
            <person name="Scott K."/>
            <person name="Konkel Z."/>
            <person name="Mondo S.J."/>
            <person name="Kuo A."/>
            <person name="Hayes R.D."/>
            <person name="Haridas S."/>
            <person name="Andreopoulos B."/>
            <person name="Riley R."/>
            <person name="LaButti K."/>
            <person name="Pangilinan J."/>
            <person name="Lipzen A."/>
            <person name="Amirebrahimi M."/>
            <person name="Yan J."/>
            <person name="Adam C."/>
            <person name="Keymanesh K."/>
            <person name="Ng V."/>
            <person name="Louie K."/>
            <person name="Northen T."/>
            <person name="Drula E."/>
            <person name="Henrissat B."/>
            <person name="Hsieh H.M."/>
            <person name="Youens-Clark K."/>
            <person name="Lutzoni F."/>
            <person name="Miadlikowska J."/>
            <person name="Eastwood D.C."/>
            <person name="Hamelin R.C."/>
            <person name="Grigoriev I.V."/>
            <person name="U'Ren J.M."/>
        </authorList>
    </citation>
    <scope>NUCLEOTIDE SEQUENCE [LARGE SCALE GENOMIC DNA]</scope>
    <source>
        <strain evidence="1 2">CBS 119005</strain>
    </source>
</reference>
<dbReference type="Proteomes" id="UP001497700">
    <property type="component" value="Unassembled WGS sequence"/>
</dbReference>
<proteinExistence type="predicted"/>
<organism evidence="1 2">
    <name type="scientific">Hypoxylon rubiginosum</name>
    <dbReference type="NCBI Taxonomy" id="110542"/>
    <lineage>
        <taxon>Eukaryota</taxon>
        <taxon>Fungi</taxon>
        <taxon>Dikarya</taxon>
        <taxon>Ascomycota</taxon>
        <taxon>Pezizomycotina</taxon>
        <taxon>Sordariomycetes</taxon>
        <taxon>Xylariomycetidae</taxon>
        <taxon>Xylariales</taxon>
        <taxon>Hypoxylaceae</taxon>
        <taxon>Hypoxylon</taxon>
    </lineage>
</organism>
<gene>
    <name evidence="1" type="ORF">F4820DRAFT_433098</name>
</gene>
<protein>
    <submittedName>
        <fullName evidence="1">Uncharacterized protein</fullName>
    </submittedName>
</protein>
<evidence type="ECO:0000313" key="1">
    <source>
        <dbReference type="EMBL" id="KAI4861614.1"/>
    </source>
</evidence>
<accession>A0ACB9YRK5</accession>
<comment type="caution">
    <text evidence="1">The sequence shown here is derived from an EMBL/GenBank/DDBJ whole genome shotgun (WGS) entry which is preliminary data.</text>
</comment>
<evidence type="ECO:0000313" key="2">
    <source>
        <dbReference type="Proteomes" id="UP001497700"/>
    </source>
</evidence>
<sequence>MDKIPLEVLREILSRLDSRHDGRLAPYATVCRAFQFLIEARTFAKIKIDHSAESMKRFEAAFASKRRRCLLRTLTFTIHLPDRYNWSVRQLRPEHDRRYTIAVNELFAQLHKWTNLWDHSANLKPFNLSISPMPVRFVAINPTDVKVNKHPNFPSVTCVDKIKNTCQQLYPRVISTILKAQPSIKHLSWKIDTITSLPDTTRLNIRASTASVLSVGDFSSLEVLQLHHMDPVPFDQDPPKYINSHGKDRLSLALNQILKLPNLKELDLRGAFTLSPEIFNINEGDDVVSNSLQNIRLDLSRMTPAGEWYFTSNRGSGRQHPKSATLDPFLVALARAIVRMPALKLFSCLFPGAAFLRYYAPGTREPCRAAESTFVFSTLEFSRWVMHFEMTARCKDGRPLLSDWNLPPELVEVLKGADHRIFLMRGCLGVGSTSEEL</sequence>
<dbReference type="EMBL" id="MU393547">
    <property type="protein sequence ID" value="KAI4861614.1"/>
    <property type="molecule type" value="Genomic_DNA"/>
</dbReference>
<name>A0ACB9YRK5_9PEZI</name>
<keyword evidence="2" id="KW-1185">Reference proteome</keyword>